<name>A0ABR2LFA7_9ASPA</name>
<dbReference type="Proteomes" id="UP001412067">
    <property type="component" value="Unassembled WGS sequence"/>
</dbReference>
<sequence>MVAAGMIWSGARQAEAAKLAISWPKFDWCFPDCIIGETCFFRVWRYCKRILPNVTLFNCIVIAIEWCDIEIRFDVNEVLYIPPSPTPSRSFTLNHKP</sequence>
<keyword evidence="2" id="KW-1185">Reference proteome</keyword>
<evidence type="ECO:0000313" key="1">
    <source>
        <dbReference type="EMBL" id="KAK8939656.1"/>
    </source>
</evidence>
<proteinExistence type="predicted"/>
<accession>A0ABR2LFA7</accession>
<comment type="caution">
    <text evidence="1">The sequence shown here is derived from an EMBL/GenBank/DDBJ whole genome shotgun (WGS) entry which is preliminary data.</text>
</comment>
<evidence type="ECO:0000313" key="2">
    <source>
        <dbReference type="Proteomes" id="UP001412067"/>
    </source>
</evidence>
<dbReference type="EMBL" id="JBBWWR010000020">
    <property type="protein sequence ID" value="KAK8939656.1"/>
    <property type="molecule type" value="Genomic_DNA"/>
</dbReference>
<gene>
    <name evidence="1" type="ORF">KSP40_PGU022151</name>
</gene>
<reference evidence="1 2" key="1">
    <citation type="journal article" date="2022" name="Nat. Plants">
        <title>Genomes of leafy and leafless Platanthera orchids illuminate the evolution of mycoheterotrophy.</title>
        <authorList>
            <person name="Li M.H."/>
            <person name="Liu K.W."/>
            <person name="Li Z."/>
            <person name="Lu H.C."/>
            <person name="Ye Q.L."/>
            <person name="Zhang D."/>
            <person name="Wang J.Y."/>
            <person name="Li Y.F."/>
            <person name="Zhong Z.M."/>
            <person name="Liu X."/>
            <person name="Yu X."/>
            <person name="Liu D.K."/>
            <person name="Tu X.D."/>
            <person name="Liu B."/>
            <person name="Hao Y."/>
            <person name="Liao X.Y."/>
            <person name="Jiang Y.T."/>
            <person name="Sun W.H."/>
            <person name="Chen J."/>
            <person name="Chen Y.Q."/>
            <person name="Ai Y."/>
            <person name="Zhai J.W."/>
            <person name="Wu S.S."/>
            <person name="Zhou Z."/>
            <person name="Hsiao Y.Y."/>
            <person name="Wu W.L."/>
            <person name="Chen Y.Y."/>
            <person name="Lin Y.F."/>
            <person name="Hsu J.L."/>
            <person name="Li C.Y."/>
            <person name="Wang Z.W."/>
            <person name="Zhao X."/>
            <person name="Zhong W.Y."/>
            <person name="Ma X.K."/>
            <person name="Ma L."/>
            <person name="Huang J."/>
            <person name="Chen G.Z."/>
            <person name="Huang M.Z."/>
            <person name="Huang L."/>
            <person name="Peng D.H."/>
            <person name="Luo Y.B."/>
            <person name="Zou S.Q."/>
            <person name="Chen S.P."/>
            <person name="Lan S."/>
            <person name="Tsai W.C."/>
            <person name="Van de Peer Y."/>
            <person name="Liu Z.J."/>
        </authorList>
    </citation>
    <scope>NUCLEOTIDE SEQUENCE [LARGE SCALE GENOMIC DNA]</scope>
    <source>
        <strain evidence="1">Lor288</strain>
    </source>
</reference>
<evidence type="ECO:0008006" key="3">
    <source>
        <dbReference type="Google" id="ProtNLM"/>
    </source>
</evidence>
<protein>
    <recommendedName>
        <fullName evidence="3">Secreted protein</fullName>
    </recommendedName>
</protein>
<organism evidence="1 2">
    <name type="scientific">Platanthera guangdongensis</name>
    <dbReference type="NCBI Taxonomy" id="2320717"/>
    <lineage>
        <taxon>Eukaryota</taxon>
        <taxon>Viridiplantae</taxon>
        <taxon>Streptophyta</taxon>
        <taxon>Embryophyta</taxon>
        <taxon>Tracheophyta</taxon>
        <taxon>Spermatophyta</taxon>
        <taxon>Magnoliopsida</taxon>
        <taxon>Liliopsida</taxon>
        <taxon>Asparagales</taxon>
        <taxon>Orchidaceae</taxon>
        <taxon>Orchidoideae</taxon>
        <taxon>Orchideae</taxon>
        <taxon>Orchidinae</taxon>
        <taxon>Platanthera</taxon>
    </lineage>
</organism>